<evidence type="ECO:0000313" key="2">
    <source>
        <dbReference type="Proteomes" id="UP001500037"/>
    </source>
</evidence>
<sequence>MTAPQWMGRISYNGRVFGALPGRPPGPIGYYHQDGDLVWAEFTGGPVRTGRLTGRCSADGVLTLAYSQVMADGQVVAGECVSTPEVLAGGRIRLREEWRRADGSTGTSWIEERS</sequence>
<evidence type="ECO:0008006" key="3">
    <source>
        <dbReference type="Google" id="ProtNLM"/>
    </source>
</evidence>
<protein>
    <recommendedName>
        <fullName evidence="3">MORN repeat protein</fullName>
    </recommendedName>
</protein>
<reference evidence="1 2" key="1">
    <citation type="journal article" date="2019" name="Int. J. Syst. Evol. Microbiol.">
        <title>The Global Catalogue of Microorganisms (GCM) 10K type strain sequencing project: providing services to taxonomists for standard genome sequencing and annotation.</title>
        <authorList>
            <consortium name="The Broad Institute Genomics Platform"/>
            <consortium name="The Broad Institute Genome Sequencing Center for Infectious Disease"/>
            <person name="Wu L."/>
            <person name="Ma J."/>
        </authorList>
    </citation>
    <scope>NUCLEOTIDE SEQUENCE [LARGE SCALE GENOMIC DNA]</scope>
    <source>
        <strain evidence="1 2">JCM 13004</strain>
    </source>
</reference>
<proteinExistence type="predicted"/>
<dbReference type="Pfam" id="PF26421">
    <property type="entry name" value="Avidin_like"/>
    <property type="match status" value="1"/>
</dbReference>
<dbReference type="RefSeq" id="WP_344444501.1">
    <property type="nucleotide sequence ID" value="NZ_BAAALF010000116.1"/>
</dbReference>
<accession>A0ABN1WMJ8</accession>
<keyword evidence="2" id="KW-1185">Reference proteome</keyword>
<comment type="caution">
    <text evidence="1">The sequence shown here is derived from an EMBL/GenBank/DDBJ whole genome shotgun (WGS) entry which is preliminary data.</text>
</comment>
<dbReference type="EMBL" id="BAAALF010000116">
    <property type="protein sequence ID" value="GAA1255822.1"/>
    <property type="molecule type" value="Genomic_DNA"/>
</dbReference>
<dbReference type="InterPro" id="IPR058595">
    <property type="entry name" value="Avidin-like"/>
</dbReference>
<evidence type="ECO:0000313" key="1">
    <source>
        <dbReference type="EMBL" id="GAA1255822.1"/>
    </source>
</evidence>
<dbReference type="Proteomes" id="UP001500037">
    <property type="component" value="Unassembled WGS sequence"/>
</dbReference>
<gene>
    <name evidence="1" type="ORF">GCM10009665_52880</name>
</gene>
<name>A0ABN1WMJ8_9ACTN</name>
<organism evidence="1 2">
    <name type="scientific">Kitasatospora nipponensis</name>
    <dbReference type="NCBI Taxonomy" id="258049"/>
    <lineage>
        <taxon>Bacteria</taxon>
        <taxon>Bacillati</taxon>
        <taxon>Actinomycetota</taxon>
        <taxon>Actinomycetes</taxon>
        <taxon>Kitasatosporales</taxon>
        <taxon>Streptomycetaceae</taxon>
        <taxon>Kitasatospora</taxon>
    </lineage>
</organism>